<sequence>MIETAIYTLLTESAGLTALVNDRIQHHVLGNDATYPALTYFVPADTPDQPITGASYTNRALIQVDVWSEDSLEAGLVAAEVISALRNYKGTKSGVRVLLIRFEEQSSDYEQTTQHYRRTIELTAYYEG</sequence>
<reference evidence="1" key="1">
    <citation type="journal article" date="2014" name="Int. J. Syst. Evol. Microbiol.">
        <title>Complete genome sequence of Corynebacterium casei LMG S-19264T (=DSM 44701T), isolated from a smear-ripened cheese.</title>
        <authorList>
            <consortium name="US DOE Joint Genome Institute (JGI-PGF)"/>
            <person name="Walter F."/>
            <person name="Albersmeier A."/>
            <person name="Kalinowski J."/>
            <person name="Ruckert C."/>
        </authorList>
    </citation>
    <scope>NUCLEOTIDE SEQUENCE</scope>
    <source>
        <strain evidence="1">NBRC 110071</strain>
    </source>
</reference>
<dbReference type="Proteomes" id="UP001161389">
    <property type="component" value="Unassembled WGS sequence"/>
</dbReference>
<keyword evidence="2" id="KW-1185">Reference proteome</keyword>
<evidence type="ECO:0000313" key="2">
    <source>
        <dbReference type="Proteomes" id="UP001161389"/>
    </source>
</evidence>
<accession>A0AA37W7Q5</accession>
<dbReference type="Gene3D" id="3.30.2000.30">
    <property type="match status" value="1"/>
</dbReference>
<dbReference type="AlphaFoldDB" id="A0AA37W7Q5"/>
<dbReference type="Pfam" id="PF11367">
    <property type="entry name" value="Tail_completion_gp17"/>
    <property type="match status" value="1"/>
</dbReference>
<comment type="caution">
    <text evidence="1">The sequence shown here is derived from an EMBL/GenBank/DDBJ whole genome shotgun (WGS) entry which is preliminary data.</text>
</comment>
<reference evidence="1" key="2">
    <citation type="submission" date="2023-01" db="EMBL/GenBank/DDBJ databases">
        <title>Draft genome sequence of Litoribrevibacter albus strain NBRC 110071.</title>
        <authorList>
            <person name="Sun Q."/>
            <person name="Mori K."/>
        </authorList>
    </citation>
    <scope>NUCLEOTIDE SEQUENCE</scope>
    <source>
        <strain evidence="1">NBRC 110071</strain>
    </source>
</reference>
<protein>
    <recommendedName>
        <fullName evidence="3">DUF3168 domain-containing protein</fullName>
    </recommendedName>
</protein>
<dbReference type="EMBL" id="BSNM01000014">
    <property type="protein sequence ID" value="GLQ31663.1"/>
    <property type="molecule type" value="Genomic_DNA"/>
</dbReference>
<organism evidence="1 2">
    <name type="scientific">Litoribrevibacter albus</name>
    <dbReference type="NCBI Taxonomy" id="1473156"/>
    <lineage>
        <taxon>Bacteria</taxon>
        <taxon>Pseudomonadati</taxon>
        <taxon>Pseudomonadota</taxon>
        <taxon>Gammaproteobacteria</taxon>
        <taxon>Oceanospirillales</taxon>
        <taxon>Oceanospirillaceae</taxon>
        <taxon>Litoribrevibacter</taxon>
    </lineage>
</organism>
<evidence type="ECO:0000313" key="1">
    <source>
        <dbReference type="EMBL" id="GLQ31663.1"/>
    </source>
</evidence>
<gene>
    <name evidence="1" type="ORF">GCM10007876_21420</name>
</gene>
<dbReference type="InterPro" id="IPR053745">
    <property type="entry name" value="Viral_Tail_Comp_sf"/>
</dbReference>
<name>A0AA37W7Q5_9GAMM</name>
<proteinExistence type="predicted"/>
<dbReference type="InterPro" id="IPR021508">
    <property type="entry name" value="Gp17-like"/>
</dbReference>
<evidence type="ECO:0008006" key="3">
    <source>
        <dbReference type="Google" id="ProtNLM"/>
    </source>
</evidence>
<dbReference type="RefSeq" id="WP_284381349.1">
    <property type="nucleotide sequence ID" value="NZ_BSNM01000014.1"/>
</dbReference>